<dbReference type="AlphaFoldDB" id="A0A5R9G886"/>
<name>A0A5R9G886_9BACL</name>
<dbReference type="Pfam" id="PF00132">
    <property type="entry name" value="Hexapep"/>
    <property type="match status" value="1"/>
</dbReference>
<dbReference type="EMBL" id="VCIW01000014">
    <property type="protein sequence ID" value="TLS50576.1"/>
    <property type="molecule type" value="Genomic_DNA"/>
</dbReference>
<dbReference type="SUPFAM" id="SSF51161">
    <property type="entry name" value="Trimeric LpxA-like enzymes"/>
    <property type="match status" value="1"/>
</dbReference>
<feature type="active site" description="Proton acceptor" evidence="3">
    <location>
        <position position="139"/>
    </location>
</feature>
<dbReference type="Pfam" id="PF17836">
    <property type="entry name" value="PglD_N"/>
    <property type="match status" value="1"/>
</dbReference>
<dbReference type="OrthoDB" id="9794407at2"/>
<dbReference type="InterPro" id="IPR018357">
    <property type="entry name" value="Hexapep_transf_CS"/>
</dbReference>
<evidence type="ECO:0000256" key="2">
    <source>
        <dbReference type="ARBA" id="ARBA00022737"/>
    </source>
</evidence>
<dbReference type="InterPro" id="IPR020019">
    <property type="entry name" value="AcTrfase_PglD-like"/>
</dbReference>
<dbReference type="InterPro" id="IPR041561">
    <property type="entry name" value="PglD_N"/>
</dbReference>
<dbReference type="NCBIfam" id="TIGR03570">
    <property type="entry name" value="NeuD_NnaD"/>
    <property type="match status" value="1"/>
</dbReference>
<feature type="site" description="Increases basicity of active site His" evidence="3">
    <location>
        <position position="140"/>
    </location>
</feature>
<dbReference type="CDD" id="cd03360">
    <property type="entry name" value="LbH_AT_putative"/>
    <property type="match status" value="1"/>
</dbReference>
<dbReference type="Proteomes" id="UP000309676">
    <property type="component" value="Unassembled WGS sequence"/>
</dbReference>
<accession>A0A5R9G886</accession>
<dbReference type="PANTHER" id="PTHR43300:SF7">
    <property type="entry name" value="UDP-N-ACETYLBACILLOSAMINE N-ACETYLTRANSFERASE"/>
    <property type="match status" value="1"/>
</dbReference>
<dbReference type="PROSITE" id="PS00101">
    <property type="entry name" value="HEXAPEP_TRANSFERASES"/>
    <property type="match status" value="1"/>
</dbReference>
<dbReference type="InterPro" id="IPR011004">
    <property type="entry name" value="Trimer_LpxA-like_sf"/>
</dbReference>
<gene>
    <name evidence="6" type="ORF">FE782_19630</name>
</gene>
<dbReference type="Gene3D" id="3.40.50.20">
    <property type="match status" value="1"/>
</dbReference>
<feature type="domain" description="PglD N-terminal" evidence="5">
    <location>
        <begin position="4"/>
        <end position="72"/>
    </location>
</feature>
<sequence>MKPVVVIGGGGHAKVVIQTLRLTGTPVVGYTDLEDRHGGSIQGVPYLGTDEAFVLCYTPGDVVLTIGLGSVKSNVPRIRLYTRFKELGYPFHSLIHPSAVIADDVVIGEAVQIMAGAVIQPSVRIGANVIVNTRASVDHDCRLDDHCSIAPGAIITGAVTVATGAFVGAGATIIQNITIGQHACVGAGAVVLQDVRPGSTAVGIPAKEVGSS</sequence>
<feature type="binding site" evidence="4">
    <location>
        <position position="69"/>
    </location>
    <ligand>
        <name>substrate</name>
    </ligand>
</feature>
<reference evidence="6 7" key="1">
    <citation type="submission" date="2019-05" db="EMBL/GenBank/DDBJ databases">
        <authorList>
            <person name="Narsing Rao M.P."/>
            <person name="Li W.J."/>
        </authorList>
    </citation>
    <scope>NUCLEOTIDE SEQUENCE [LARGE SCALE GENOMIC DNA]</scope>
    <source>
        <strain evidence="6 7">SYSU_K30003</strain>
    </source>
</reference>
<evidence type="ECO:0000256" key="3">
    <source>
        <dbReference type="PIRSR" id="PIRSR620019-1"/>
    </source>
</evidence>
<dbReference type="RefSeq" id="WP_138195943.1">
    <property type="nucleotide sequence ID" value="NZ_VCIW01000014.1"/>
</dbReference>
<dbReference type="InterPro" id="IPR050179">
    <property type="entry name" value="Trans_hexapeptide_repeat"/>
</dbReference>
<keyword evidence="2" id="KW-0677">Repeat</keyword>
<evidence type="ECO:0000256" key="4">
    <source>
        <dbReference type="PIRSR" id="PIRSR620019-2"/>
    </source>
</evidence>
<dbReference type="InterPro" id="IPR001451">
    <property type="entry name" value="Hexapep"/>
</dbReference>
<evidence type="ECO:0000313" key="6">
    <source>
        <dbReference type="EMBL" id="TLS50576.1"/>
    </source>
</evidence>
<organism evidence="6 7">
    <name type="scientific">Paenibacillus antri</name>
    <dbReference type="NCBI Taxonomy" id="2582848"/>
    <lineage>
        <taxon>Bacteria</taxon>
        <taxon>Bacillati</taxon>
        <taxon>Bacillota</taxon>
        <taxon>Bacilli</taxon>
        <taxon>Bacillales</taxon>
        <taxon>Paenibacillaceae</taxon>
        <taxon>Paenibacillus</taxon>
    </lineage>
</organism>
<dbReference type="Gene3D" id="2.160.10.10">
    <property type="entry name" value="Hexapeptide repeat proteins"/>
    <property type="match status" value="1"/>
</dbReference>
<evidence type="ECO:0000256" key="1">
    <source>
        <dbReference type="ARBA" id="ARBA00022679"/>
    </source>
</evidence>
<protein>
    <submittedName>
        <fullName evidence="6">Acetyltransferase</fullName>
    </submittedName>
</protein>
<dbReference type="PANTHER" id="PTHR43300">
    <property type="entry name" value="ACETYLTRANSFERASE"/>
    <property type="match status" value="1"/>
</dbReference>
<proteinExistence type="predicted"/>
<keyword evidence="1 6" id="KW-0808">Transferase</keyword>
<comment type="caution">
    <text evidence="6">The sequence shown here is derived from an EMBL/GenBank/DDBJ whole genome shotgun (WGS) entry which is preliminary data.</text>
</comment>
<evidence type="ECO:0000313" key="7">
    <source>
        <dbReference type="Proteomes" id="UP000309676"/>
    </source>
</evidence>
<keyword evidence="7" id="KW-1185">Reference proteome</keyword>
<dbReference type="GO" id="GO:0016740">
    <property type="term" value="F:transferase activity"/>
    <property type="evidence" value="ECO:0007669"/>
    <property type="project" value="UniProtKB-KW"/>
</dbReference>
<evidence type="ECO:0000259" key="5">
    <source>
        <dbReference type="Pfam" id="PF17836"/>
    </source>
</evidence>